<dbReference type="InterPro" id="IPR018540">
    <property type="entry name" value="Spo0E-like"/>
</dbReference>
<dbReference type="Gene3D" id="4.10.280.10">
    <property type="entry name" value="Helix-loop-helix DNA-binding domain"/>
    <property type="match status" value="1"/>
</dbReference>
<dbReference type="Pfam" id="PF09388">
    <property type="entry name" value="SpoOE-like"/>
    <property type="match status" value="1"/>
</dbReference>
<evidence type="ECO:0000313" key="1">
    <source>
        <dbReference type="EMBL" id="KIL41244.1"/>
    </source>
</evidence>
<accession>A0ABR5AJP7</accession>
<dbReference type="SUPFAM" id="SSF140500">
    <property type="entry name" value="BAS1536-like"/>
    <property type="match status" value="1"/>
</dbReference>
<dbReference type="InterPro" id="IPR036638">
    <property type="entry name" value="HLH_DNA-bd_sf"/>
</dbReference>
<proteinExistence type="predicted"/>
<evidence type="ECO:0008006" key="3">
    <source>
        <dbReference type="Google" id="ProtNLM"/>
    </source>
</evidence>
<name>A0ABR5AJP7_9BACL</name>
<dbReference type="EMBL" id="JXAK01000011">
    <property type="protein sequence ID" value="KIL41244.1"/>
    <property type="molecule type" value="Genomic_DNA"/>
</dbReference>
<organism evidence="1 2">
    <name type="scientific">Gordoniibacillus kamchatkensis</name>
    <dbReference type="NCBI Taxonomy" id="1590651"/>
    <lineage>
        <taxon>Bacteria</taxon>
        <taxon>Bacillati</taxon>
        <taxon>Bacillota</taxon>
        <taxon>Bacilli</taxon>
        <taxon>Bacillales</taxon>
        <taxon>Paenibacillaceae</taxon>
        <taxon>Gordoniibacillus</taxon>
    </lineage>
</organism>
<evidence type="ECO:0000313" key="2">
    <source>
        <dbReference type="Proteomes" id="UP000031967"/>
    </source>
</evidence>
<sequence length="59" mass="6792">MNLLSEEIETLRREMAALGIRYGFLHPEVQGLSNRLDRLLVRFYALAYPNRSLSQASNP</sequence>
<reference evidence="1 2" key="1">
    <citation type="submission" date="2014-12" db="EMBL/GenBank/DDBJ databases">
        <title>Draft genome sequence of Paenibacillus kamchatkensis strain B-2647.</title>
        <authorList>
            <person name="Karlyshev A.V."/>
            <person name="Kudryashova E.B."/>
        </authorList>
    </citation>
    <scope>NUCLEOTIDE SEQUENCE [LARGE SCALE GENOMIC DNA]</scope>
    <source>
        <strain evidence="1 2">VKM B-2647</strain>
    </source>
</reference>
<protein>
    <recommendedName>
        <fullName evidence="3">Aspartyl-phosphate phosphatase Spo0E family protein</fullName>
    </recommendedName>
</protein>
<dbReference type="Proteomes" id="UP000031967">
    <property type="component" value="Unassembled WGS sequence"/>
</dbReference>
<dbReference type="InterPro" id="IPR037208">
    <property type="entry name" value="Spo0E-like_sf"/>
</dbReference>
<dbReference type="RefSeq" id="WP_041047129.1">
    <property type="nucleotide sequence ID" value="NZ_JXAK01000011.1"/>
</dbReference>
<comment type="caution">
    <text evidence="1">The sequence shown here is derived from an EMBL/GenBank/DDBJ whole genome shotgun (WGS) entry which is preliminary data.</text>
</comment>
<keyword evidence="2" id="KW-1185">Reference proteome</keyword>
<gene>
    <name evidence="1" type="ORF">SD70_08290</name>
</gene>